<comment type="caution">
    <text evidence="2">The sequence shown here is derived from an EMBL/GenBank/DDBJ whole genome shotgun (WGS) entry which is preliminary data.</text>
</comment>
<evidence type="ECO:0000313" key="2">
    <source>
        <dbReference type="EMBL" id="CAI0434639.1"/>
    </source>
</evidence>
<sequence length="426" mass="48753">MSSDSAVASPARKKPRRRWWDSGIVSGSKKKVTVALMGRNNKTAASNDNNDTNPGIRTATVTVVAPNCDFRGKFSTMGLAVVDSKLYAFGGREINFSPSGYDDRDDDGFLYWKYPLDVFVCDLGTDPDIQQQPLKFQQYPALLKGPKVEPIHVPYNDKIFILSRLYDPLSSSDLYAPCEVLDLKDMSTQIVDLPLDMWDPNLILRYDGLPDYLGHVVVGRELIVYMHTFVGSSVFALDMEELKWRRIMTEHADHDDISPMRPNLTLMMYPWDRLPEAHCSNLVHNGRLFMVSMPDHRPFQVIRVKYVSNPWASYDHLLLQQEQHKTRDMRHLSDYALRLVPADCKFGDARVVPFGDGDVYCLFLWWGLTTYELRSQFKVCKFRLVGEDGGCEIFDTVEDFSAFSHDFDSSRVTAFTHTSYIEMGVY</sequence>
<accession>A0AAV0LMA1</accession>
<dbReference type="Gene3D" id="2.120.10.80">
    <property type="entry name" value="Kelch-type beta propeller"/>
    <property type="match status" value="1"/>
</dbReference>
<gene>
    <name evidence="2" type="ORF">LITE_LOCUS24339</name>
</gene>
<dbReference type="SUPFAM" id="SSF117281">
    <property type="entry name" value="Kelch motif"/>
    <property type="match status" value="1"/>
</dbReference>
<evidence type="ECO:0000313" key="3">
    <source>
        <dbReference type="Proteomes" id="UP001154282"/>
    </source>
</evidence>
<protein>
    <submittedName>
        <fullName evidence="2">Uncharacterized protein</fullName>
    </submittedName>
</protein>
<feature type="region of interest" description="Disordered" evidence="1">
    <location>
        <begin position="1"/>
        <end position="20"/>
    </location>
</feature>
<reference evidence="2" key="1">
    <citation type="submission" date="2022-08" db="EMBL/GenBank/DDBJ databases">
        <authorList>
            <person name="Gutierrez-Valencia J."/>
        </authorList>
    </citation>
    <scope>NUCLEOTIDE SEQUENCE</scope>
</reference>
<dbReference type="AlphaFoldDB" id="A0AAV0LMA1"/>
<dbReference type="EMBL" id="CAMGYJ010000006">
    <property type="protein sequence ID" value="CAI0434639.1"/>
    <property type="molecule type" value="Genomic_DNA"/>
</dbReference>
<name>A0AAV0LMA1_9ROSI</name>
<proteinExistence type="predicted"/>
<evidence type="ECO:0000256" key="1">
    <source>
        <dbReference type="SAM" id="MobiDB-lite"/>
    </source>
</evidence>
<organism evidence="2 3">
    <name type="scientific">Linum tenue</name>
    <dbReference type="NCBI Taxonomy" id="586396"/>
    <lineage>
        <taxon>Eukaryota</taxon>
        <taxon>Viridiplantae</taxon>
        <taxon>Streptophyta</taxon>
        <taxon>Embryophyta</taxon>
        <taxon>Tracheophyta</taxon>
        <taxon>Spermatophyta</taxon>
        <taxon>Magnoliopsida</taxon>
        <taxon>eudicotyledons</taxon>
        <taxon>Gunneridae</taxon>
        <taxon>Pentapetalae</taxon>
        <taxon>rosids</taxon>
        <taxon>fabids</taxon>
        <taxon>Malpighiales</taxon>
        <taxon>Linaceae</taxon>
        <taxon>Linum</taxon>
    </lineage>
</organism>
<dbReference type="Proteomes" id="UP001154282">
    <property type="component" value="Unassembled WGS sequence"/>
</dbReference>
<keyword evidence="3" id="KW-1185">Reference proteome</keyword>
<dbReference type="InterPro" id="IPR015915">
    <property type="entry name" value="Kelch-typ_b-propeller"/>
</dbReference>